<name>A0A4U8UPI3_STECR</name>
<protein>
    <submittedName>
        <fullName evidence="1">Uncharacterized protein</fullName>
    </submittedName>
</protein>
<dbReference type="Proteomes" id="UP000298663">
    <property type="component" value="Unassembled WGS sequence"/>
</dbReference>
<sequence length="130" mass="14829">MRLGLREGGGTLGVTCDRIKEREAITFGQRGYRGGDRLVRRKCCCAGGQAARSEVLQYMFLVGTLYQSRLNRLETAKGEALKKTLLRDRCADIMEELWWKNSSEDVFNLENNIDARTREHQSSIGATLWR</sequence>
<reference evidence="1 2" key="2">
    <citation type="journal article" date="2019" name="G3 (Bethesda)">
        <title>Hybrid Assembly of the Genome of the Entomopathogenic Nematode Steinernema carpocapsae Identifies the X-Chromosome.</title>
        <authorList>
            <person name="Serra L."/>
            <person name="Macchietto M."/>
            <person name="Macias-Munoz A."/>
            <person name="McGill C.J."/>
            <person name="Rodriguez I.M."/>
            <person name="Rodriguez B."/>
            <person name="Murad R."/>
            <person name="Mortazavi A."/>
        </authorList>
    </citation>
    <scope>NUCLEOTIDE SEQUENCE [LARGE SCALE GENOMIC DNA]</scope>
    <source>
        <strain evidence="1 2">ALL</strain>
    </source>
</reference>
<comment type="caution">
    <text evidence="1">The sequence shown here is derived from an EMBL/GenBank/DDBJ whole genome shotgun (WGS) entry which is preliminary data.</text>
</comment>
<accession>A0A4U8UPI3</accession>
<evidence type="ECO:0000313" key="2">
    <source>
        <dbReference type="Proteomes" id="UP000298663"/>
    </source>
</evidence>
<gene>
    <name evidence="1" type="ORF">L596_001171</name>
</gene>
<proteinExistence type="predicted"/>
<organism evidence="1 2">
    <name type="scientific">Steinernema carpocapsae</name>
    <name type="common">Entomopathogenic nematode</name>
    <dbReference type="NCBI Taxonomy" id="34508"/>
    <lineage>
        <taxon>Eukaryota</taxon>
        <taxon>Metazoa</taxon>
        <taxon>Ecdysozoa</taxon>
        <taxon>Nematoda</taxon>
        <taxon>Chromadorea</taxon>
        <taxon>Rhabditida</taxon>
        <taxon>Tylenchina</taxon>
        <taxon>Panagrolaimomorpha</taxon>
        <taxon>Strongyloidoidea</taxon>
        <taxon>Steinernematidae</taxon>
        <taxon>Steinernema</taxon>
    </lineage>
</organism>
<dbReference type="EMBL" id="AZBU02000001">
    <property type="protein sequence ID" value="TMS33428.1"/>
    <property type="molecule type" value="Genomic_DNA"/>
</dbReference>
<dbReference type="AlphaFoldDB" id="A0A4U8UPI3"/>
<evidence type="ECO:0000313" key="1">
    <source>
        <dbReference type="EMBL" id="TMS33428.1"/>
    </source>
</evidence>
<reference evidence="1 2" key="1">
    <citation type="journal article" date="2015" name="Genome Biol.">
        <title>Comparative genomics of Steinernema reveals deeply conserved gene regulatory networks.</title>
        <authorList>
            <person name="Dillman A.R."/>
            <person name="Macchietto M."/>
            <person name="Porter C.F."/>
            <person name="Rogers A."/>
            <person name="Williams B."/>
            <person name="Antoshechkin I."/>
            <person name="Lee M.M."/>
            <person name="Goodwin Z."/>
            <person name="Lu X."/>
            <person name="Lewis E.E."/>
            <person name="Goodrich-Blair H."/>
            <person name="Stock S.P."/>
            <person name="Adams B.J."/>
            <person name="Sternberg P.W."/>
            <person name="Mortazavi A."/>
        </authorList>
    </citation>
    <scope>NUCLEOTIDE SEQUENCE [LARGE SCALE GENOMIC DNA]</scope>
    <source>
        <strain evidence="1 2">ALL</strain>
    </source>
</reference>
<keyword evidence="2" id="KW-1185">Reference proteome</keyword>